<dbReference type="EMBL" id="CM041553">
    <property type="protein sequence ID" value="KAI3353207.1"/>
    <property type="molecule type" value="Genomic_DNA"/>
</dbReference>
<comment type="caution">
    <text evidence="1">The sequence shown here is derived from an EMBL/GenBank/DDBJ whole genome shotgun (WGS) entry which is preliminary data.</text>
</comment>
<protein>
    <submittedName>
        <fullName evidence="1">Uncharacterized protein</fullName>
    </submittedName>
</protein>
<sequence length="161" mass="17115">MGVCPTSPHVLCGSGEGIRPCPSWYSVGSAPRVWGPGAFAKGCSVSVRPEQELGSIALPADLQHVLERFAAECEAAGMRISTSKSEAMVLDRKRVACPLRVGGEVLPQVEEFKYLGVLFTSEGKMEREIDRRIGAASAVVAKMRIGVPDRRGGEEGAESKG</sequence>
<keyword evidence="2" id="KW-1185">Reference proteome</keyword>
<gene>
    <name evidence="1" type="ORF">L3Q82_019757</name>
</gene>
<evidence type="ECO:0000313" key="2">
    <source>
        <dbReference type="Proteomes" id="UP000831701"/>
    </source>
</evidence>
<accession>A0ACB8VC53</accession>
<dbReference type="Proteomes" id="UP000831701">
    <property type="component" value="Chromosome 23"/>
</dbReference>
<evidence type="ECO:0000313" key="1">
    <source>
        <dbReference type="EMBL" id="KAI3353207.1"/>
    </source>
</evidence>
<name>A0ACB8VC53_9TELE</name>
<reference evidence="1" key="1">
    <citation type="submission" date="2022-04" db="EMBL/GenBank/DDBJ databases">
        <title>Jade perch genome.</title>
        <authorList>
            <person name="Chao B."/>
        </authorList>
    </citation>
    <scope>NUCLEOTIDE SEQUENCE</scope>
    <source>
        <strain evidence="1">CB-2022</strain>
    </source>
</reference>
<proteinExistence type="predicted"/>
<organism evidence="1 2">
    <name type="scientific">Scortum barcoo</name>
    <name type="common">barcoo grunter</name>
    <dbReference type="NCBI Taxonomy" id="214431"/>
    <lineage>
        <taxon>Eukaryota</taxon>
        <taxon>Metazoa</taxon>
        <taxon>Chordata</taxon>
        <taxon>Craniata</taxon>
        <taxon>Vertebrata</taxon>
        <taxon>Euteleostomi</taxon>
        <taxon>Actinopterygii</taxon>
        <taxon>Neopterygii</taxon>
        <taxon>Teleostei</taxon>
        <taxon>Neoteleostei</taxon>
        <taxon>Acanthomorphata</taxon>
        <taxon>Eupercaria</taxon>
        <taxon>Centrarchiformes</taxon>
        <taxon>Terapontoidei</taxon>
        <taxon>Terapontidae</taxon>
        <taxon>Scortum</taxon>
    </lineage>
</organism>